<sequence length="247" mass="25962">MAQGNGDGGRTEPDERGIALSELAASLAGATGVVEVLQRVVDAGVQVVRGADLVSVTLRETDGTFSTPVETDALATRLDLLQYRFDEGPCVSAAERERPGVISVPDLDTDTSLGRWSPAAVEHGVHAALAVGVFPLDEPPRSGALNFYSLRRRGIDDADREIAIMVAAHAGAALAATRAVTAAEMESAQLREAIRTRDVIGQAKGILMERQGIGADEAFAILRSASQRLNVKLAEIAGTLVARRGEL</sequence>
<dbReference type="InterPro" id="IPR011006">
    <property type="entry name" value="CheY-like_superfamily"/>
</dbReference>
<dbReference type="InterPro" id="IPR036388">
    <property type="entry name" value="WH-like_DNA-bd_sf"/>
</dbReference>
<dbReference type="SUPFAM" id="SSF55781">
    <property type="entry name" value="GAF domain-like"/>
    <property type="match status" value="1"/>
</dbReference>
<name>A0ABN2NMR3_9PSEU</name>
<dbReference type="Pfam" id="PF13185">
    <property type="entry name" value="GAF_2"/>
    <property type="match status" value="1"/>
</dbReference>
<evidence type="ECO:0000313" key="7">
    <source>
        <dbReference type="Proteomes" id="UP001500449"/>
    </source>
</evidence>
<feature type="domain" description="ANTAR" evidence="5">
    <location>
        <begin position="180"/>
        <end position="241"/>
    </location>
</feature>
<protein>
    <submittedName>
        <fullName evidence="6">GAF and ANTAR domain-containing protein</fullName>
    </submittedName>
</protein>
<dbReference type="EMBL" id="BAAAQK010000028">
    <property type="protein sequence ID" value="GAA1874799.1"/>
    <property type="molecule type" value="Genomic_DNA"/>
</dbReference>
<dbReference type="InterPro" id="IPR029016">
    <property type="entry name" value="GAF-like_dom_sf"/>
</dbReference>
<gene>
    <name evidence="6" type="ORF">GCM10009836_64920</name>
</gene>
<dbReference type="RefSeq" id="WP_344426041.1">
    <property type="nucleotide sequence ID" value="NZ_BAAAQK010000028.1"/>
</dbReference>
<evidence type="ECO:0000256" key="1">
    <source>
        <dbReference type="ARBA" id="ARBA00022679"/>
    </source>
</evidence>
<dbReference type="Gene3D" id="3.30.450.40">
    <property type="match status" value="1"/>
</dbReference>
<proteinExistence type="predicted"/>
<evidence type="ECO:0000313" key="6">
    <source>
        <dbReference type="EMBL" id="GAA1874799.1"/>
    </source>
</evidence>
<dbReference type="SUPFAM" id="SSF52172">
    <property type="entry name" value="CheY-like"/>
    <property type="match status" value="1"/>
</dbReference>
<dbReference type="Proteomes" id="UP001500449">
    <property type="component" value="Unassembled WGS sequence"/>
</dbReference>
<dbReference type="InterPro" id="IPR005561">
    <property type="entry name" value="ANTAR"/>
</dbReference>
<evidence type="ECO:0000259" key="5">
    <source>
        <dbReference type="PROSITE" id="PS50921"/>
    </source>
</evidence>
<keyword evidence="7" id="KW-1185">Reference proteome</keyword>
<dbReference type="InterPro" id="IPR003018">
    <property type="entry name" value="GAF"/>
</dbReference>
<dbReference type="Pfam" id="PF03861">
    <property type="entry name" value="ANTAR"/>
    <property type="match status" value="1"/>
</dbReference>
<dbReference type="PROSITE" id="PS50921">
    <property type="entry name" value="ANTAR"/>
    <property type="match status" value="1"/>
</dbReference>
<dbReference type="PIRSF" id="PIRSF036625">
    <property type="entry name" value="GAF_ANTAR"/>
    <property type="match status" value="1"/>
</dbReference>
<evidence type="ECO:0000256" key="2">
    <source>
        <dbReference type="ARBA" id="ARBA00022777"/>
    </source>
</evidence>
<accession>A0ABN2NMR3</accession>
<dbReference type="SMART" id="SM01012">
    <property type="entry name" value="ANTAR"/>
    <property type="match status" value="1"/>
</dbReference>
<comment type="caution">
    <text evidence="6">The sequence shown here is derived from an EMBL/GenBank/DDBJ whole genome shotgun (WGS) entry which is preliminary data.</text>
</comment>
<evidence type="ECO:0000256" key="4">
    <source>
        <dbReference type="ARBA" id="ARBA00023163"/>
    </source>
</evidence>
<keyword evidence="3" id="KW-0805">Transcription regulation</keyword>
<keyword evidence="2" id="KW-0418">Kinase</keyword>
<dbReference type="Gene3D" id="1.10.10.10">
    <property type="entry name" value="Winged helix-like DNA-binding domain superfamily/Winged helix DNA-binding domain"/>
    <property type="match status" value="1"/>
</dbReference>
<reference evidence="6 7" key="1">
    <citation type="journal article" date="2019" name="Int. J. Syst. Evol. Microbiol.">
        <title>The Global Catalogue of Microorganisms (GCM) 10K type strain sequencing project: providing services to taxonomists for standard genome sequencing and annotation.</title>
        <authorList>
            <consortium name="The Broad Institute Genomics Platform"/>
            <consortium name="The Broad Institute Genome Sequencing Center for Infectious Disease"/>
            <person name="Wu L."/>
            <person name="Ma J."/>
        </authorList>
    </citation>
    <scope>NUCLEOTIDE SEQUENCE [LARGE SCALE GENOMIC DNA]</scope>
    <source>
        <strain evidence="6 7">JCM 16009</strain>
    </source>
</reference>
<evidence type="ECO:0000256" key="3">
    <source>
        <dbReference type="ARBA" id="ARBA00023015"/>
    </source>
</evidence>
<keyword evidence="4" id="KW-0804">Transcription</keyword>
<keyword evidence="1" id="KW-0808">Transferase</keyword>
<organism evidence="6 7">
    <name type="scientific">Pseudonocardia ailaonensis</name>
    <dbReference type="NCBI Taxonomy" id="367279"/>
    <lineage>
        <taxon>Bacteria</taxon>
        <taxon>Bacillati</taxon>
        <taxon>Actinomycetota</taxon>
        <taxon>Actinomycetes</taxon>
        <taxon>Pseudonocardiales</taxon>
        <taxon>Pseudonocardiaceae</taxon>
        <taxon>Pseudonocardia</taxon>
    </lineage>
</organism>
<dbReference type="InterPro" id="IPR012074">
    <property type="entry name" value="GAF_ANTAR"/>
</dbReference>